<dbReference type="EMBL" id="CAUYUJ010001936">
    <property type="protein sequence ID" value="CAK0798392.1"/>
    <property type="molecule type" value="Genomic_DNA"/>
</dbReference>
<protein>
    <recommendedName>
        <fullName evidence="4">Profilin</fullName>
    </recommendedName>
</protein>
<reference evidence="2" key="1">
    <citation type="submission" date="2023-10" db="EMBL/GenBank/DDBJ databases">
        <authorList>
            <person name="Chen Y."/>
            <person name="Shah S."/>
            <person name="Dougan E. K."/>
            <person name="Thang M."/>
            <person name="Chan C."/>
        </authorList>
    </citation>
    <scope>NUCLEOTIDE SEQUENCE [LARGE SCALE GENOMIC DNA]</scope>
</reference>
<organism evidence="2 3">
    <name type="scientific">Prorocentrum cordatum</name>
    <dbReference type="NCBI Taxonomy" id="2364126"/>
    <lineage>
        <taxon>Eukaryota</taxon>
        <taxon>Sar</taxon>
        <taxon>Alveolata</taxon>
        <taxon>Dinophyceae</taxon>
        <taxon>Prorocentrales</taxon>
        <taxon>Prorocentraceae</taxon>
        <taxon>Prorocentrum</taxon>
    </lineage>
</organism>
<feature type="non-terminal residue" evidence="2">
    <location>
        <position position="1"/>
    </location>
</feature>
<feature type="compositionally biased region" description="Low complexity" evidence="1">
    <location>
        <begin position="184"/>
        <end position="193"/>
    </location>
</feature>
<feature type="non-terminal residue" evidence="2">
    <location>
        <position position="474"/>
    </location>
</feature>
<feature type="compositionally biased region" description="Basic and acidic residues" evidence="1">
    <location>
        <begin position="427"/>
        <end position="450"/>
    </location>
</feature>
<feature type="compositionally biased region" description="Basic and acidic residues" evidence="1">
    <location>
        <begin position="340"/>
        <end position="356"/>
    </location>
</feature>
<comment type="caution">
    <text evidence="2">The sequence shown here is derived from an EMBL/GenBank/DDBJ whole genome shotgun (WGS) entry which is preliminary data.</text>
</comment>
<evidence type="ECO:0000313" key="3">
    <source>
        <dbReference type="Proteomes" id="UP001189429"/>
    </source>
</evidence>
<proteinExistence type="predicted"/>
<feature type="region of interest" description="Disordered" evidence="1">
    <location>
        <begin position="287"/>
        <end position="474"/>
    </location>
</feature>
<evidence type="ECO:0008006" key="4">
    <source>
        <dbReference type="Google" id="ProtNLM"/>
    </source>
</evidence>
<name>A0ABN9Q5R0_9DINO</name>
<feature type="compositionally biased region" description="Acidic residues" evidence="1">
    <location>
        <begin position="204"/>
        <end position="215"/>
    </location>
</feature>
<feature type="compositionally biased region" description="Low complexity" evidence="1">
    <location>
        <begin position="312"/>
        <end position="322"/>
    </location>
</feature>
<feature type="compositionally biased region" description="Basic and acidic residues" evidence="1">
    <location>
        <begin position="194"/>
        <end position="203"/>
    </location>
</feature>
<evidence type="ECO:0000256" key="1">
    <source>
        <dbReference type="SAM" id="MobiDB-lite"/>
    </source>
</evidence>
<feature type="compositionally biased region" description="Basic and acidic residues" evidence="1">
    <location>
        <begin position="296"/>
        <end position="311"/>
    </location>
</feature>
<feature type="compositionally biased region" description="Low complexity" evidence="1">
    <location>
        <begin position="169"/>
        <end position="178"/>
    </location>
</feature>
<sequence>EWACLYKKPDKNNDRDFTCASFSDGDEWECKDVTVGEINEKNRIDMTTKATGHLFKVTSPQGIDYTIMKTVKKDSGTLLLGFRASDKCKAGKEQIIQLPLVDFESVSEAVVFLSQVMADFSEGKVEDDKHARCNYMRGQLKKFKSKGLPTASDGGDAGPAKKKVKITKKSSSSATPGSSGSGTPGSSSAATPGDLKKLESKGEDLDDEWDDEWNEWGDWHKEGEWDEWDLTNTDWHEQVDVKSQGKKRKAKDVPTDDMETPEKVAKSTIQKIMVETATCGDGTAEQVVAKPVNTTKGEDKAADTTEGKDNAADTTKGDTTTGEVVAADTTKGEVVAADTTKGDTTKGEDKAADTTKGDTTTGEVVAADTTKGEVVAADTTKSEDKAADTTKGEVEAADTKGEDKAADTTKGEVDAADATKGEVGAADTEKGEVDAADTEKGAADTTKGEVEAANTTTGEAADTQVGAGDDSASE</sequence>
<dbReference type="Proteomes" id="UP001189429">
    <property type="component" value="Unassembled WGS sequence"/>
</dbReference>
<gene>
    <name evidence="2" type="ORF">PCOR1329_LOCUS7160</name>
</gene>
<feature type="compositionally biased region" description="Basic and acidic residues" evidence="1">
    <location>
        <begin position="380"/>
        <end position="420"/>
    </location>
</feature>
<accession>A0ABN9Q5R0</accession>
<evidence type="ECO:0000313" key="2">
    <source>
        <dbReference type="EMBL" id="CAK0798392.1"/>
    </source>
</evidence>
<feature type="region of interest" description="Disordered" evidence="1">
    <location>
        <begin position="145"/>
        <end position="266"/>
    </location>
</feature>
<keyword evidence="3" id="KW-1185">Reference proteome</keyword>